<dbReference type="HAMAP" id="MF_03181">
    <property type="entry name" value="PAN3"/>
    <property type="match status" value="1"/>
</dbReference>
<dbReference type="Gene3D" id="1.10.510.10">
    <property type="entry name" value="Transferase(Phosphotransferase) domain 1"/>
    <property type="match status" value="1"/>
</dbReference>
<dbReference type="AlphaFoldDB" id="A0A0P9EJK4"/>
<dbReference type="EMBL" id="KQ474090">
    <property type="protein sequence ID" value="KPV71842.1"/>
    <property type="molecule type" value="Genomic_DNA"/>
</dbReference>
<evidence type="ECO:0000256" key="7">
    <source>
        <dbReference type="HAMAP-Rule" id="MF_03181"/>
    </source>
</evidence>
<comment type="subunit">
    <text evidence="7">Homodimer. Forms a heterotrimer with a catalytic subunit PAN2 to form the poly(A)-nuclease (PAN) deadenylation complex. Interacts (via PAM-2 motif) with poly(A)-binding protein PAB1 (via PABC domain), conferring substrate specificity of the enzyme complex.</text>
</comment>
<dbReference type="RefSeq" id="XP_018267891.1">
    <property type="nucleotide sequence ID" value="XM_018415211.1"/>
</dbReference>
<evidence type="ECO:0000256" key="6">
    <source>
        <dbReference type="ARBA" id="ARBA00023054"/>
    </source>
</evidence>
<evidence type="ECO:0000313" key="10">
    <source>
        <dbReference type="EMBL" id="KPV71842.1"/>
    </source>
</evidence>
<dbReference type="PANTHER" id="PTHR12272">
    <property type="entry name" value="DEADENYLATION COMPLEX SUBUNIT PAN3"/>
    <property type="match status" value="1"/>
</dbReference>
<dbReference type="Proteomes" id="UP000053890">
    <property type="component" value="Unassembled WGS sequence"/>
</dbReference>
<evidence type="ECO:0000256" key="8">
    <source>
        <dbReference type="SAM" id="MobiDB-lite"/>
    </source>
</evidence>
<keyword evidence="5 7" id="KW-0067">ATP-binding</keyword>
<dbReference type="Pfam" id="PF18101">
    <property type="entry name" value="Pan3_CK"/>
    <property type="match status" value="1"/>
</dbReference>
<dbReference type="FunFam" id="1.20.5.5160:FF:000002">
    <property type="entry name" value="PAN2-PAN3 deadenylation complex subunit PAN3"/>
    <property type="match status" value="1"/>
</dbReference>
<evidence type="ECO:0000256" key="3">
    <source>
        <dbReference type="ARBA" id="ARBA00022664"/>
    </source>
</evidence>
<dbReference type="GeneID" id="28975659"/>
<keyword evidence="4 7" id="KW-0547">Nucleotide-binding</keyword>
<dbReference type="Gene3D" id="1.20.5.5160">
    <property type="match status" value="1"/>
</dbReference>
<proteinExistence type="inferred from homology"/>
<keyword evidence="11" id="KW-1185">Reference proteome</keyword>
<dbReference type="GO" id="GO:0000932">
    <property type="term" value="C:P-body"/>
    <property type="evidence" value="ECO:0007669"/>
    <property type="project" value="TreeGrafter"/>
</dbReference>
<dbReference type="OrthoDB" id="204958at2759"/>
<dbReference type="InterPro" id="IPR041332">
    <property type="entry name" value="Pan3_CK"/>
</dbReference>
<feature type="region of interest" description="Knob domain" evidence="7">
    <location>
        <begin position="345"/>
        <end position="437"/>
    </location>
</feature>
<dbReference type="InterPro" id="IPR030844">
    <property type="entry name" value="PAN3"/>
</dbReference>
<reference evidence="10 11" key="1">
    <citation type="journal article" date="2015" name="Front. Microbiol.">
        <title>Genome sequence of the plant growth promoting endophytic yeast Rhodotorula graminis WP1.</title>
        <authorList>
            <person name="Firrincieli A."/>
            <person name="Otillar R."/>
            <person name="Salamov A."/>
            <person name="Schmutz J."/>
            <person name="Khan Z."/>
            <person name="Redman R.S."/>
            <person name="Fleck N.D."/>
            <person name="Lindquist E."/>
            <person name="Grigoriev I.V."/>
            <person name="Doty S.L."/>
        </authorList>
    </citation>
    <scope>NUCLEOTIDE SEQUENCE [LARGE SCALE GENOMIC DNA]</scope>
    <source>
        <strain evidence="10 11">WP1</strain>
    </source>
</reference>
<dbReference type="FunFam" id="1.10.287.3700:FF:000001">
    <property type="entry name" value="PAN2-PAN3 deadenylation complex subunit PAN3"/>
    <property type="match status" value="1"/>
</dbReference>
<dbReference type="GO" id="GO:0000289">
    <property type="term" value="P:nuclear-transcribed mRNA poly(A) tail shortening"/>
    <property type="evidence" value="ECO:0007669"/>
    <property type="project" value="UniProtKB-UniRule"/>
</dbReference>
<comment type="domain">
    <text evidence="7">The N-terminal zinc finger binds to poly(A) RNA.</text>
</comment>
<keyword evidence="3 7" id="KW-0507">mRNA processing</keyword>
<sequence length="437" mass="47780">MKLPDEVGGYTGLLPLDKPPSEGGSGSGGLGWAGYRGWVYKAWKEGEGRCYMLRRIEGFRLQHEAAIAAVEKWTRVRHPGLVGVREAFTTRAFGDQSVIFVYDFHPCSQTLYEAHLSPLATLPPNPWSTPLTHHAHHGGAAAHAAPYRSAARPALPSTAGGPGGGAGGAGTSPVLPERVLWSYVVQIASALKCVHNSALAVRTIDVSRILVTGKNRVRLGGAGVLDCLTWDGGQSIPAHQQDDLLSFGKLIIALACGSTSAVHNLPKSVDHISRMYSPDLKNVVLYLLSKPGPRKTIEEVLVLMGPRVVDELNSSLVAEDTIEHELMRELENGRLVRLLAKFGFINERPEFDHDPRWAETGDRYLIKLFRDYVFHQVDETGRPVTDLSHVLTALNKLDAGVDEKLMLVSRDEQSCLIVSYREIKNCVESAFADLSRS</sequence>
<keyword evidence="6 7" id="KW-0175">Coiled coil</keyword>
<dbReference type="Gene3D" id="1.10.287.3700">
    <property type="match status" value="1"/>
</dbReference>
<comment type="similarity">
    <text evidence="7">Belongs to the protein kinase superfamily. PAN3 family.</text>
</comment>
<dbReference type="InterPro" id="IPR011009">
    <property type="entry name" value="Kinase-like_dom_sf"/>
</dbReference>
<feature type="coiled-coil region" evidence="7">
    <location>
        <begin position="306"/>
        <end position="344"/>
    </location>
</feature>
<evidence type="ECO:0000256" key="1">
    <source>
        <dbReference type="ARBA" id="ARBA00004496"/>
    </source>
</evidence>
<feature type="binding site" evidence="7">
    <location>
        <position position="54"/>
    </location>
    <ligand>
        <name>ATP</name>
        <dbReference type="ChEBI" id="CHEBI:30616"/>
    </ligand>
</feature>
<evidence type="ECO:0000256" key="5">
    <source>
        <dbReference type="ARBA" id="ARBA00022840"/>
    </source>
</evidence>
<accession>A0A0P9EJK4</accession>
<dbReference type="GO" id="GO:0031251">
    <property type="term" value="C:PAN complex"/>
    <property type="evidence" value="ECO:0007669"/>
    <property type="project" value="UniProtKB-UniRule"/>
</dbReference>
<feature type="binding site" evidence="7">
    <location>
        <begin position="103"/>
        <end position="110"/>
    </location>
    <ligand>
        <name>ATP</name>
        <dbReference type="ChEBI" id="CHEBI:30616"/>
    </ligand>
</feature>
<dbReference type="GO" id="GO:0008143">
    <property type="term" value="F:poly(A) binding"/>
    <property type="evidence" value="ECO:0007669"/>
    <property type="project" value="TreeGrafter"/>
</dbReference>
<comment type="domain">
    <text evidence="7">Contains a pseudokinase domain. The protein kinase domain is predicted to be catalytically inactive because some of the residues important for catalytic activity are substituted and it lacks the equivalent of the binding site for a peptide substrate. However, it has retained an ATP-binding site and ATP-binding is required for mRNA degradation, stimulating the activity of the PAN2 nuclease in vitro. The nucleotide-binding site is juxtaposed to the RNase active site of PAN2 in the complex and may actually bind nucleosides of a poly(A) RNA rather than ATP, feeding the poly(A)-tail to the active site of the deadenylase and thus increasing the efficiency with which this distributive enzyme degrades oligo(A) RNAs.</text>
</comment>
<dbReference type="GO" id="GO:0005524">
    <property type="term" value="F:ATP binding"/>
    <property type="evidence" value="ECO:0007669"/>
    <property type="project" value="UniProtKB-UniRule"/>
</dbReference>
<evidence type="ECO:0000259" key="9">
    <source>
        <dbReference type="Pfam" id="PF18101"/>
    </source>
</evidence>
<evidence type="ECO:0000256" key="2">
    <source>
        <dbReference type="ARBA" id="ARBA00022490"/>
    </source>
</evidence>
<feature type="region of interest" description="Disordered" evidence="8">
    <location>
        <begin position="1"/>
        <end position="27"/>
    </location>
</feature>
<comment type="subcellular location">
    <subcellularLocation>
        <location evidence="1 7">Cytoplasm</location>
    </subcellularLocation>
</comment>
<dbReference type="PANTHER" id="PTHR12272:SF11">
    <property type="entry name" value="PAN2-PAN3 DEADENYLATION COMPLEX SUBUNIT PAN3"/>
    <property type="match status" value="1"/>
</dbReference>
<comment type="function">
    <text evidence="7">Regulatory subunit of the poly(A)-nuclease (PAN) deadenylation complex, one of two cytoplasmic mRNA deadenylases involved in mRNA turnover. PAN specifically shortens poly(A) tails of RNA and the activity is stimulated by poly(A)-binding protein PAB1. PAN deadenylation is followed by rapid degradation of the shortened mRNA tails by the CCR4-NOT complex. Deadenylated mRNAs are then degraded by two alternative mechanisms, namely exosome-mediated 3'-5' exonucleolytic degradation, or deadenlyation-dependent mRNA decaping and subsequent 5'-3' exonucleolytic degradation by XRN1. May also be involved in post-transcriptional maturation of mRNA poly(A) tails. PAN3 acts as a positive regulator for PAN activity, recruiting the catalytic subunit PAN2 to mRNA via its interaction with RNA and with PAB1.</text>
</comment>
<name>A0A0P9EJK4_RHOGW</name>
<evidence type="ECO:0000313" key="11">
    <source>
        <dbReference type="Proteomes" id="UP000053890"/>
    </source>
</evidence>
<comment type="caution">
    <text evidence="7">Lacks conserved residue(s) required for the propagation of feature annotation.</text>
</comment>
<dbReference type="OMA" id="HPCSITL"/>
<keyword evidence="2 7" id="KW-0963">Cytoplasm</keyword>
<organism evidence="10 11">
    <name type="scientific">Rhodotorula graminis (strain WP1)</name>
    <dbReference type="NCBI Taxonomy" id="578459"/>
    <lineage>
        <taxon>Eukaryota</taxon>
        <taxon>Fungi</taxon>
        <taxon>Dikarya</taxon>
        <taxon>Basidiomycota</taxon>
        <taxon>Pucciniomycotina</taxon>
        <taxon>Microbotryomycetes</taxon>
        <taxon>Sporidiobolales</taxon>
        <taxon>Sporidiobolaceae</taxon>
        <taxon>Rhodotorula</taxon>
    </lineage>
</organism>
<comment type="domain">
    <text evidence="7">The pseudokinase domain, the coiled-coil (CC), and C-terminal knob domain (CK) form a structural unit (PKC) that forms an extensive high-affinity interaction surface for PAN2.</text>
</comment>
<evidence type="ECO:0000256" key="4">
    <source>
        <dbReference type="ARBA" id="ARBA00022741"/>
    </source>
</evidence>
<dbReference type="SUPFAM" id="SSF56112">
    <property type="entry name" value="Protein kinase-like (PK-like)"/>
    <property type="match status" value="1"/>
</dbReference>
<gene>
    <name evidence="7" type="primary">PAN3</name>
    <name evidence="10" type="ORF">RHOBADRAFT_48992</name>
</gene>
<dbReference type="STRING" id="578459.A0A0P9EJK4"/>
<protein>
    <recommendedName>
        <fullName evidence="7">PAN2-PAN3 deadenylation complex subunit PAN3</fullName>
    </recommendedName>
    <alternativeName>
        <fullName evidence="7">PAB1P-dependent poly(A)-specific ribonuclease</fullName>
    </alternativeName>
    <alternativeName>
        <fullName evidence="7">Poly(A)-nuclease deadenylation complex subunit 3</fullName>
        <shortName evidence="7">PAN deadenylation complex subunit 3</shortName>
    </alternativeName>
</protein>
<feature type="domain" description="Pan3 C-terminal knob" evidence="9">
    <location>
        <begin position="297"/>
        <end position="434"/>
    </location>
</feature>
<dbReference type="GO" id="GO:0006397">
    <property type="term" value="P:mRNA processing"/>
    <property type="evidence" value="ECO:0007669"/>
    <property type="project" value="UniProtKB-KW"/>
</dbReference>